<evidence type="ECO:0000313" key="1">
    <source>
        <dbReference type="EMBL" id="STY31193.1"/>
    </source>
</evidence>
<dbReference type="Pfam" id="PF13419">
    <property type="entry name" value="HAD_2"/>
    <property type="match status" value="1"/>
</dbReference>
<dbReference type="Gene3D" id="1.10.150.240">
    <property type="entry name" value="Putative phosphatase, domain 2"/>
    <property type="match status" value="1"/>
</dbReference>
<dbReference type="SUPFAM" id="SSF56784">
    <property type="entry name" value="HAD-like"/>
    <property type="match status" value="1"/>
</dbReference>
<dbReference type="InterPro" id="IPR050155">
    <property type="entry name" value="HAD-like_hydrolase_sf"/>
</dbReference>
<dbReference type="GO" id="GO:0005829">
    <property type="term" value="C:cytosol"/>
    <property type="evidence" value="ECO:0007669"/>
    <property type="project" value="TreeGrafter"/>
</dbReference>
<dbReference type="InterPro" id="IPR041492">
    <property type="entry name" value="HAD_2"/>
</dbReference>
<organism evidence="1 2">
    <name type="scientific">Legionella wadsworthii</name>
    <dbReference type="NCBI Taxonomy" id="28088"/>
    <lineage>
        <taxon>Bacteria</taxon>
        <taxon>Pseudomonadati</taxon>
        <taxon>Pseudomonadota</taxon>
        <taxon>Gammaproteobacteria</taxon>
        <taxon>Legionellales</taxon>
        <taxon>Legionellaceae</taxon>
        <taxon>Legionella</taxon>
    </lineage>
</organism>
<accession>A0A378M2D9</accession>
<name>A0A378M2D9_9GAMM</name>
<dbReference type="AlphaFoldDB" id="A0A378M2D9"/>
<keyword evidence="1" id="KW-0378">Hydrolase</keyword>
<gene>
    <name evidence="1" type="ORF">NCTC11532_02781</name>
</gene>
<reference evidence="1 2" key="1">
    <citation type="submission" date="2018-06" db="EMBL/GenBank/DDBJ databases">
        <authorList>
            <consortium name="Pathogen Informatics"/>
            <person name="Doyle S."/>
        </authorList>
    </citation>
    <scope>NUCLEOTIDE SEQUENCE [LARGE SCALE GENOMIC DNA]</scope>
    <source>
        <strain evidence="1 2">NCTC11532</strain>
    </source>
</reference>
<dbReference type="SFLD" id="SFLDG01129">
    <property type="entry name" value="C1.5:_HAD__Beta-PGM__Phosphata"/>
    <property type="match status" value="1"/>
</dbReference>
<dbReference type="STRING" id="1122170.GCA_000701265_03032"/>
<dbReference type="GO" id="GO:0006281">
    <property type="term" value="P:DNA repair"/>
    <property type="evidence" value="ECO:0007669"/>
    <property type="project" value="TreeGrafter"/>
</dbReference>
<dbReference type="InterPro" id="IPR006439">
    <property type="entry name" value="HAD-SF_hydro_IA"/>
</dbReference>
<dbReference type="GO" id="GO:0008967">
    <property type="term" value="F:phosphoglycolate phosphatase activity"/>
    <property type="evidence" value="ECO:0007669"/>
    <property type="project" value="TreeGrafter"/>
</dbReference>
<sequence>MDKRKFNLIFDFDGTLADSLPIAIEKMNLLADKFNLRKIDSLEFETLRNLTSTEIIQYLKIPFYKLPRIMHQAREYMKKEIPLLSSFIDLPEVLTELKHLNCSMGIVTSNSLSNVSAWLEQQHMENLFHFIHAESSFFGKKYLLKKAIKSYAMNLNDTFYIGDETRDIEAARKCGIQSIAVTWGFNSEELLTRYKPTHIARNPKNILTIVEQLN</sequence>
<dbReference type="EMBL" id="UGPB01000001">
    <property type="protein sequence ID" value="STY31193.1"/>
    <property type="molecule type" value="Genomic_DNA"/>
</dbReference>
<protein>
    <submittedName>
        <fullName evidence="1">HAD-superfamily hydrolase</fullName>
    </submittedName>
</protein>
<dbReference type="Gene3D" id="3.40.50.1000">
    <property type="entry name" value="HAD superfamily/HAD-like"/>
    <property type="match status" value="1"/>
</dbReference>
<dbReference type="InterPro" id="IPR023214">
    <property type="entry name" value="HAD_sf"/>
</dbReference>
<dbReference type="PANTHER" id="PTHR43434">
    <property type="entry name" value="PHOSPHOGLYCOLATE PHOSPHATASE"/>
    <property type="match status" value="1"/>
</dbReference>
<proteinExistence type="predicted"/>
<dbReference type="Proteomes" id="UP000255297">
    <property type="component" value="Unassembled WGS sequence"/>
</dbReference>
<dbReference type="OrthoDB" id="9782449at2"/>
<dbReference type="InterPro" id="IPR036412">
    <property type="entry name" value="HAD-like_sf"/>
</dbReference>
<dbReference type="NCBIfam" id="TIGR01549">
    <property type="entry name" value="HAD-SF-IA-v1"/>
    <property type="match status" value="1"/>
</dbReference>
<evidence type="ECO:0000313" key="2">
    <source>
        <dbReference type="Proteomes" id="UP000255297"/>
    </source>
</evidence>
<dbReference type="PANTHER" id="PTHR43434:SF13">
    <property type="entry name" value="PHOSPHOGLYCOLATE PHOSPHATASE"/>
    <property type="match status" value="1"/>
</dbReference>
<dbReference type="RefSeq" id="WP_031564049.1">
    <property type="nucleotide sequence ID" value="NZ_CAAAIS010000009.1"/>
</dbReference>
<dbReference type="SFLD" id="SFLDS00003">
    <property type="entry name" value="Haloacid_Dehalogenase"/>
    <property type="match status" value="1"/>
</dbReference>
<keyword evidence="2" id="KW-1185">Reference proteome</keyword>
<dbReference type="InterPro" id="IPR023198">
    <property type="entry name" value="PGP-like_dom2"/>
</dbReference>